<sequence length="158" mass="17241">MPPTLHTEDAVKEKKVEATVEFPEKETKGGGNMLEPASDLKDTKELQQGHKGNELPQKDGTTLNIKELILLRYRRLHPRSAPISLPSFSLFLTAAAPLSTPSPVIPVVVLAIVAAGSGCHQGRRLSFVSFGGRIYRRSRCGRHGKNVTLVTEEANADF</sequence>
<dbReference type="Proteomes" id="UP001567538">
    <property type="component" value="Unassembled WGS sequence"/>
</dbReference>
<organism evidence="2 3">
    <name type="scientific">Salvia divinorum</name>
    <name type="common">Maria pastora</name>
    <name type="synonym">Diviner's sage</name>
    <dbReference type="NCBI Taxonomy" id="28513"/>
    <lineage>
        <taxon>Eukaryota</taxon>
        <taxon>Viridiplantae</taxon>
        <taxon>Streptophyta</taxon>
        <taxon>Embryophyta</taxon>
        <taxon>Tracheophyta</taxon>
        <taxon>Spermatophyta</taxon>
        <taxon>Magnoliopsida</taxon>
        <taxon>eudicotyledons</taxon>
        <taxon>Gunneridae</taxon>
        <taxon>Pentapetalae</taxon>
        <taxon>asterids</taxon>
        <taxon>lamiids</taxon>
        <taxon>Lamiales</taxon>
        <taxon>Lamiaceae</taxon>
        <taxon>Nepetoideae</taxon>
        <taxon>Mentheae</taxon>
        <taxon>Salviinae</taxon>
        <taxon>Salvia</taxon>
        <taxon>Salvia subgen. Calosphace</taxon>
    </lineage>
</organism>
<reference evidence="2 3" key="1">
    <citation type="submission" date="2024-06" db="EMBL/GenBank/DDBJ databases">
        <title>A chromosome level genome sequence of Diviner's sage (Salvia divinorum).</title>
        <authorList>
            <person name="Ford S.A."/>
            <person name="Ro D.-K."/>
            <person name="Ness R.W."/>
            <person name="Phillips M.A."/>
        </authorList>
    </citation>
    <scope>NUCLEOTIDE SEQUENCE [LARGE SCALE GENOMIC DNA]</scope>
    <source>
        <strain evidence="2">SAF-2024a</strain>
        <tissue evidence="2">Leaf</tissue>
    </source>
</reference>
<accession>A0ABD1FHC6</accession>
<evidence type="ECO:0000313" key="3">
    <source>
        <dbReference type="Proteomes" id="UP001567538"/>
    </source>
</evidence>
<protein>
    <submittedName>
        <fullName evidence="2">Uncharacterized protein</fullName>
    </submittedName>
</protein>
<proteinExistence type="predicted"/>
<gene>
    <name evidence="2" type="ORF">AAHA92_33946</name>
</gene>
<feature type="region of interest" description="Disordered" evidence="1">
    <location>
        <begin position="22"/>
        <end position="59"/>
    </location>
</feature>
<evidence type="ECO:0000256" key="1">
    <source>
        <dbReference type="SAM" id="MobiDB-lite"/>
    </source>
</evidence>
<name>A0ABD1FHC6_SALDI</name>
<evidence type="ECO:0000313" key="2">
    <source>
        <dbReference type="EMBL" id="KAL1531247.1"/>
    </source>
</evidence>
<dbReference type="AlphaFoldDB" id="A0ABD1FHC6"/>
<feature type="compositionally biased region" description="Basic and acidic residues" evidence="1">
    <location>
        <begin position="38"/>
        <end position="57"/>
    </location>
</feature>
<comment type="caution">
    <text evidence="2">The sequence shown here is derived from an EMBL/GenBank/DDBJ whole genome shotgun (WGS) entry which is preliminary data.</text>
</comment>
<dbReference type="EMBL" id="JBEAFC010000015">
    <property type="protein sequence ID" value="KAL1531247.1"/>
    <property type="molecule type" value="Genomic_DNA"/>
</dbReference>
<keyword evidence="3" id="KW-1185">Reference proteome</keyword>